<organism evidence="17 18">
    <name type="scientific">Kordiimonas lacus</name>
    <dbReference type="NCBI Taxonomy" id="637679"/>
    <lineage>
        <taxon>Bacteria</taxon>
        <taxon>Pseudomonadati</taxon>
        <taxon>Pseudomonadota</taxon>
        <taxon>Alphaproteobacteria</taxon>
        <taxon>Kordiimonadales</taxon>
        <taxon>Kordiimonadaceae</taxon>
        <taxon>Kordiimonas</taxon>
    </lineage>
</organism>
<evidence type="ECO:0000256" key="11">
    <source>
        <dbReference type="ARBA" id="ARBA00044932"/>
    </source>
</evidence>
<keyword evidence="3 14" id="KW-0639">Primosome</keyword>
<dbReference type="NCBIfam" id="NF006606">
    <property type="entry name" value="PRK09165.1"/>
    <property type="match status" value="1"/>
</dbReference>
<name>A0A1G6WYN2_9PROT</name>
<keyword evidence="4 14" id="KW-0235">DNA replication</keyword>
<dbReference type="InterPro" id="IPR036185">
    <property type="entry name" value="DNA_heli_DnaB-like_N_sf"/>
</dbReference>
<dbReference type="InterPro" id="IPR007694">
    <property type="entry name" value="DNA_helicase_DnaB-like_C"/>
</dbReference>
<comment type="function">
    <text evidence="11 14">The main replicative DNA helicase, it participates in initiation and elongation during chromosome replication. Travels ahead of the DNA replisome, separating dsDNA into templates for DNA synthesis. A processive ATP-dependent 5'-3' DNA helicase it has DNA-dependent ATPase activity.</text>
</comment>
<dbReference type="Pfam" id="PF03796">
    <property type="entry name" value="DnaB_C"/>
    <property type="match status" value="1"/>
</dbReference>
<evidence type="ECO:0000256" key="3">
    <source>
        <dbReference type="ARBA" id="ARBA00022515"/>
    </source>
</evidence>
<dbReference type="Gene3D" id="3.40.50.300">
    <property type="entry name" value="P-loop containing nucleotide triphosphate hydrolases"/>
    <property type="match status" value="1"/>
</dbReference>
<evidence type="ECO:0000256" key="7">
    <source>
        <dbReference type="ARBA" id="ARBA00022806"/>
    </source>
</evidence>
<dbReference type="InterPro" id="IPR016136">
    <property type="entry name" value="DNA_helicase_N/primase_C"/>
</dbReference>
<evidence type="ECO:0000256" key="6">
    <source>
        <dbReference type="ARBA" id="ARBA00022801"/>
    </source>
</evidence>
<keyword evidence="5 14" id="KW-0547">Nucleotide-binding</keyword>
<dbReference type="InterPro" id="IPR027417">
    <property type="entry name" value="P-loop_NTPase"/>
</dbReference>
<sequence>MEAVKKDAANDEGSELNYRQPPHNLEAEQALLGAVLVNNEAAQKVQGFLLAEHFYEPVHGRIYESVLKLMDKNQIADPVKLKPYFENDEALADVGGARYLVRLAASATTIINAEDYGRTIYDHAMRRALIQIGEQMVNDAYDAPVDVEATEQIADAEKQLFDLAEMGQAETGAQAFSKALRTAVENIENAYKDPDSLSGVTTGLAALNDKIGGLHNSDLMILAGRPAMGKTALATNIAFNAAKRYADDRLAGIPPEKSKGAVVCFFSLEMSADQLAARILSDRANLVYDGPEPIQSHKMRQGSLDQRQFEAIARAAIELEDVPLFIDDTPALTIAALRNRARRLKRQHNLGLVVVDYLQLLRGSGKGTAADSRVQEISEITRGLKGLAKELHVPVLALSQLSRGVEQRENKRPMLSDLRESGSIEQDADMVMFVFREEYYKEKEEPSQSDQEKHVQWQAEMENLYGKAECIIGKQRHGPVGTVHLAFEKDCTRFTDLIEEDHLPERFD</sequence>
<dbReference type="Proteomes" id="UP000183685">
    <property type="component" value="Unassembled WGS sequence"/>
</dbReference>
<dbReference type="EMBL" id="FNAK01000002">
    <property type="protein sequence ID" value="SDD70307.1"/>
    <property type="molecule type" value="Genomic_DNA"/>
</dbReference>
<dbReference type="AlphaFoldDB" id="A0A1G6WYN2"/>
<feature type="region of interest" description="Disordered" evidence="15">
    <location>
        <begin position="1"/>
        <end position="21"/>
    </location>
</feature>
<dbReference type="FunFam" id="1.10.860.10:FF:000001">
    <property type="entry name" value="Replicative DNA helicase"/>
    <property type="match status" value="1"/>
</dbReference>
<evidence type="ECO:0000256" key="5">
    <source>
        <dbReference type="ARBA" id="ARBA00022741"/>
    </source>
</evidence>
<evidence type="ECO:0000256" key="1">
    <source>
        <dbReference type="ARBA" id="ARBA00008428"/>
    </source>
</evidence>
<evidence type="ECO:0000256" key="8">
    <source>
        <dbReference type="ARBA" id="ARBA00022840"/>
    </source>
</evidence>
<dbReference type="SUPFAM" id="SSF52540">
    <property type="entry name" value="P-loop containing nucleoside triphosphate hydrolases"/>
    <property type="match status" value="1"/>
</dbReference>
<dbReference type="Pfam" id="PF00772">
    <property type="entry name" value="DnaB"/>
    <property type="match status" value="1"/>
</dbReference>
<keyword evidence="6 14" id="KW-0378">Hydrolase</keyword>
<evidence type="ECO:0000256" key="15">
    <source>
        <dbReference type="SAM" id="MobiDB-lite"/>
    </source>
</evidence>
<evidence type="ECO:0000256" key="13">
    <source>
        <dbReference type="NCBIfam" id="TIGR00665"/>
    </source>
</evidence>
<dbReference type="CDD" id="cd00984">
    <property type="entry name" value="DnaB_C"/>
    <property type="match status" value="1"/>
</dbReference>
<dbReference type="PROSITE" id="PS51199">
    <property type="entry name" value="SF4_HELICASE"/>
    <property type="match status" value="1"/>
</dbReference>
<comment type="similarity">
    <text evidence="1 14">Belongs to the helicase family. DnaB subfamily.</text>
</comment>
<dbReference type="PANTHER" id="PTHR30153:SF2">
    <property type="entry name" value="REPLICATIVE DNA HELICASE"/>
    <property type="match status" value="1"/>
</dbReference>
<dbReference type="GO" id="GO:0043139">
    <property type="term" value="F:5'-3' DNA helicase activity"/>
    <property type="evidence" value="ECO:0007669"/>
    <property type="project" value="UniProtKB-EC"/>
</dbReference>
<dbReference type="RefSeq" id="WP_068306493.1">
    <property type="nucleotide sequence ID" value="NZ_DAIOMO010000001.1"/>
</dbReference>
<dbReference type="SUPFAM" id="SSF48024">
    <property type="entry name" value="N-terminal domain of DnaB helicase"/>
    <property type="match status" value="1"/>
</dbReference>
<evidence type="ECO:0000256" key="10">
    <source>
        <dbReference type="ARBA" id="ARBA00023235"/>
    </source>
</evidence>
<dbReference type="GO" id="GO:0003677">
    <property type="term" value="F:DNA binding"/>
    <property type="evidence" value="ECO:0007669"/>
    <property type="project" value="UniProtKB-UniRule"/>
</dbReference>
<dbReference type="GO" id="GO:0005829">
    <property type="term" value="C:cytosol"/>
    <property type="evidence" value="ECO:0007669"/>
    <property type="project" value="TreeGrafter"/>
</dbReference>
<dbReference type="OrthoDB" id="9773982at2"/>
<evidence type="ECO:0000313" key="17">
    <source>
        <dbReference type="EMBL" id="SDD70307.1"/>
    </source>
</evidence>
<dbReference type="InterPro" id="IPR007692">
    <property type="entry name" value="DNA_helicase_DnaB"/>
</dbReference>
<keyword evidence="18" id="KW-1185">Reference proteome</keyword>
<dbReference type="NCBIfam" id="TIGR00665">
    <property type="entry name" value="DnaB"/>
    <property type="match status" value="1"/>
</dbReference>
<dbReference type="GO" id="GO:0005524">
    <property type="term" value="F:ATP binding"/>
    <property type="evidence" value="ECO:0007669"/>
    <property type="project" value="UniProtKB-UniRule"/>
</dbReference>
<reference evidence="17 18" key="1">
    <citation type="submission" date="2016-10" db="EMBL/GenBank/DDBJ databases">
        <authorList>
            <person name="de Groot N.N."/>
        </authorList>
    </citation>
    <scope>NUCLEOTIDE SEQUENCE [LARGE SCALE GENOMIC DNA]</scope>
    <source>
        <strain evidence="17 18">CGMCC 1.9109</strain>
    </source>
</reference>
<dbReference type="PANTHER" id="PTHR30153">
    <property type="entry name" value="REPLICATIVE DNA HELICASE DNAB"/>
    <property type="match status" value="1"/>
</dbReference>
<dbReference type="InterPro" id="IPR007693">
    <property type="entry name" value="DNA_helicase_DnaB-like_N"/>
</dbReference>
<protein>
    <recommendedName>
        <fullName evidence="13 14">Replicative DNA helicase</fullName>
        <ecNumber evidence="13 14">5.6.2.3</ecNumber>
    </recommendedName>
</protein>
<dbReference type="EC" id="5.6.2.3" evidence="13 14"/>
<evidence type="ECO:0000259" key="16">
    <source>
        <dbReference type="PROSITE" id="PS51199"/>
    </source>
</evidence>
<proteinExistence type="inferred from homology"/>
<dbReference type="Gene3D" id="1.10.860.10">
    <property type="entry name" value="DNAb Helicase, Chain A"/>
    <property type="match status" value="1"/>
</dbReference>
<dbReference type="STRING" id="637679.GCA_001550055_02965"/>
<dbReference type="GO" id="GO:0006269">
    <property type="term" value="P:DNA replication, synthesis of primer"/>
    <property type="evidence" value="ECO:0007669"/>
    <property type="project" value="UniProtKB-UniRule"/>
</dbReference>
<comment type="subunit">
    <text evidence="2">Homohexamer.</text>
</comment>
<evidence type="ECO:0000256" key="9">
    <source>
        <dbReference type="ARBA" id="ARBA00023125"/>
    </source>
</evidence>
<evidence type="ECO:0000256" key="12">
    <source>
        <dbReference type="ARBA" id="ARBA00048954"/>
    </source>
</evidence>
<feature type="domain" description="SF4 helicase" evidence="16">
    <location>
        <begin position="193"/>
        <end position="501"/>
    </location>
</feature>
<gene>
    <name evidence="17" type="ORF">SAMN04488071_1249</name>
</gene>
<evidence type="ECO:0000256" key="14">
    <source>
        <dbReference type="RuleBase" id="RU362085"/>
    </source>
</evidence>
<keyword evidence="7 14" id="KW-0347">Helicase</keyword>
<evidence type="ECO:0000256" key="4">
    <source>
        <dbReference type="ARBA" id="ARBA00022705"/>
    </source>
</evidence>
<dbReference type="GO" id="GO:0016887">
    <property type="term" value="F:ATP hydrolysis activity"/>
    <property type="evidence" value="ECO:0007669"/>
    <property type="project" value="RHEA"/>
</dbReference>
<dbReference type="GO" id="GO:1990077">
    <property type="term" value="C:primosome complex"/>
    <property type="evidence" value="ECO:0007669"/>
    <property type="project" value="UniProtKB-UniRule"/>
</dbReference>
<keyword evidence="9 14" id="KW-0238">DNA-binding</keyword>
<accession>A0A1G6WYN2</accession>
<keyword evidence="8 14" id="KW-0067">ATP-binding</keyword>
<comment type="catalytic activity">
    <reaction evidence="12 14">
        <text>ATP + H2O = ADP + phosphate + H(+)</text>
        <dbReference type="Rhea" id="RHEA:13065"/>
        <dbReference type="ChEBI" id="CHEBI:15377"/>
        <dbReference type="ChEBI" id="CHEBI:15378"/>
        <dbReference type="ChEBI" id="CHEBI:30616"/>
        <dbReference type="ChEBI" id="CHEBI:43474"/>
        <dbReference type="ChEBI" id="CHEBI:456216"/>
        <dbReference type="EC" id="5.6.2.3"/>
    </reaction>
</comment>
<keyword evidence="10" id="KW-0413">Isomerase</keyword>
<evidence type="ECO:0000256" key="2">
    <source>
        <dbReference type="ARBA" id="ARBA00011643"/>
    </source>
</evidence>
<evidence type="ECO:0000313" key="18">
    <source>
        <dbReference type="Proteomes" id="UP000183685"/>
    </source>
</evidence>